<name>A0A7Y6I4K0_9ACTN</name>
<comment type="caution">
    <text evidence="1">The sequence shown here is derived from an EMBL/GenBank/DDBJ whole genome shotgun (WGS) entry which is preliminary data.</text>
</comment>
<dbReference type="RefSeq" id="WP_175589028.1">
    <property type="nucleotide sequence ID" value="NZ_JABWGN010000003.1"/>
</dbReference>
<keyword evidence="2" id="KW-1185">Reference proteome</keyword>
<sequence>MEEGHPGKQQVRWPERREDVLEALRALGDRDHQDLHWRSGKGWPDLTAAVHWLIDDTFIDQHGARALIPHLFLDQREADLVQTVVDALLHVLDDLGPTAPDKAYLDHPEWINALDAAGAAYLALSSGKPSL</sequence>
<evidence type="ECO:0000313" key="1">
    <source>
        <dbReference type="EMBL" id="NUW31587.1"/>
    </source>
</evidence>
<dbReference type="AlphaFoldDB" id="A0A7Y6I4K0"/>
<dbReference type="Pfam" id="PF25656">
    <property type="entry name" value="DUF7945"/>
    <property type="match status" value="1"/>
</dbReference>
<dbReference type="Proteomes" id="UP000586042">
    <property type="component" value="Unassembled WGS sequence"/>
</dbReference>
<accession>A0A7Y6I4K0</accession>
<dbReference type="NCBIfam" id="NF047838">
    <property type="entry name" value="SCO4402_fam"/>
    <property type="match status" value="1"/>
</dbReference>
<dbReference type="InterPro" id="IPR057705">
    <property type="entry name" value="DUF7945"/>
</dbReference>
<dbReference type="EMBL" id="JABWGN010000003">
    <property type="protein sequence ID" value="NUW31587.1"/>
    <property type="molecule type" value="Genomic_DNA"/>
</dbReference>
<gene>
    <name evidence="1" type="ORF">HTZ77_09130</name>
</gene>
<reference evidence="1 2" key="1">
    <citation type="submission" date="2020-06" db="EMBL/GenBank/DDBJ databases">
        <title>Nonomuraea sp. SMC257, a novel actinomycete isolated from soil.</title>
        <authorList>
            <person name="Chanama M."/>
        </authorList>
    </citation>
    <scope>NUCLEOTIDE SEQUENCE [LARGE SCALE GENOMIC DNA]</scope>
    <source>
        <strain evidence="1 2">SMC257</strain>
    </source>
</reference>
<proteinExistence type="predicted"/>
<evidence type="ECO:0000313" key="2">
    <source>
        <dbReference type="Proteomes" id="UP000586042"/>
    </source>
</evidence>
<organism evidence="1 2">
    <name type="scientific">Nonomuraea montanisoli</name>
    <dbReference type="NCBI Taxonomy" id="2741721"/>
    <lineage>
        <taxon>Bacteria</taxon>
        <taxon>Bacillati</taxon>
        <taxon>Actinomycetota</taxon>
        <taxon>Actinomycetes</taxon>
        <taxon>Streptosporangiales</taxon>
        <taxon>Streptosporangiaceae</taxon>
        <taxon>Nonomuraea</taxon>
    </lineage>
</organism>
<protein>
    <submittedName>
        <fullName evidence="1">Uncharacterized protein</fullName>
    </submittedName>
</protein>